<dbReference type="GO" id="GO:0005975">
    <property type="term" value="P:carbohydrate metabolic process"/>
    <property type="evidence" value="ECO:0007669"/>
    <property type="project" value="InterPro"/>
</dbReference>
<dbReference type="InterPro" id="IPR001223">
    <property type="entry name" value="Glyco_hydro18_cat"/>
</dbReference>
<dbReference type="PROSITE" id="PS51910">
    <property type="entry name" value="GH18_2"/>
    <property type="match status" value="1"/>
</dbReference>
<keyword evidence="1" id="KW-0732">Signal</keyword>
<feature type="chain" id="PRO_5004198662" evidence="1">
    <location>
        <begin position="26"/>
        <end position="948"/>
    </location>
</feature>
<dbReference type="OrthoDB" id="315328at2"/>
<dbReference type="Gene3D" id="2.60.40.10">
    <property type="entry name" value="Immunoglobulins"/>
    <property type="match status" value="4"/>
</dbReference>
<dbReference type="RefSeq" id="WP_006232245.1">
    <property type="nucleotide sequence ID" value="NZ_CH724135.1"/>
</dbReference>
<accession>Q1Z8I2</accession>
<reference evidence="3 4" key="1">
    <citation type="submission" date="2006-03" db="EMBL/GenBank/DDBJ databases">
        <authorList>
            <person name="Bartlett D.H."/>
            <person name="Valle G."/>
            <person name="Lauro F.M."/>
            <person name="Vezzi A."/>
            <person name="Simonato F."/>
            <person name="Eloe E."/>
            <person name="Vitulo N."/>
            <person name="Stratton T.K."/>
            <person name="D'angelo M."/>
            <person name="Ferriera S."/>
            <person name="Johnson J."/>
            <person name="Kravitz S."/>
            <person name="Beeson K."/>
            <person name="Sutton G."/>
            <person name="Rogers Y."/>
            <person name="Friedman R."/>
            <person name="Frazier M."/>
            <person name="Venter J.C."/>
        </authorList>
    </citation>
    <scope>NUCLEOTIDE SEQUENCE [LARGE SCALE GENOMIC DNA]</scope>
    <source>
        <strain evidence="3 4">3TCK</strain>
    </source>
</reference>
<dbReference type="Pfam" id="PF17957">
    <property type="entry name" value="Big_7"/>
    <property type="match status" value="4"/>
</dbReference>
<dbReference type="InterPro" id="IPR013783">
    <property type="entry name" value="Ig-like_fold"/>
</dbReference>
<dbReference type="AlphaFoldDB" id="Q1Z8I2"/>
<dbReference type="Gene3D" id="3.20.20.80">
    <property type="entry name" value="Glycosidases"/>
    <property type="match status" value="1"/>
</dbReference>
<dbReference type="SUPFAM" id="SSF51445">
    <property type="entry name" value="(Trans)glycosidases"/>
    <property type="match status" value="1"/>
</dbReference>
<sequence>MNYKWKPFGIAMLCAGFAMSPLASAIANEFNTDINATSESQSWSSYQIQLVNSASKTIDLTDAVVQFVLPQAVNNVNWTSNALSYPTLTTTHEPDSNGIKHNVSILFPSGSWVDTQLEPGESFTLTVAFGGQVSDMAAFENSVKVITEGTGLPEISIDIQSPVSGAELLTGDTVLIQANVSGEGAANIAFWVNSEEIGKQPITDDTESYQHTWTPSEIGLTNIFVMAFDDSGVKLEEQQVQVNVTSSSTSPNPPVIEFITPTNGSTHKQTDVINISANVTDQDDDLASVTFFANEKKICDFDANVVSDFACDWQPEAAGSAELRIEAKDAENHTANQNIQVTITASGSSCGDVPQYKDGESYQVGDEVTNIGEIFSCKVAGWCGNPVWAPGTGHPDYPDAWKDAWDETGECDVNPTPNVDVLSPQAGDRIVPNQTFNVVVEATDDTAVTRVEAHLNGNKVATTTEPSEGNEYTLVVPGQPEGQYLLTAVAYDDQNAHSETAPVAIAVTDKELVVSLTSPADGSEFYEGRSVKLTADAESFDGTITQVVFYSDGIALNTDVDAPYEYDWVGAQVGNYQIYAKATNSQNQEQQSATSNIEIKEKSMGNDLGNNPDRSISYLTSWGLDDPKALQASNGDGYLLSFGQWDAGGNVSISDNMVAVPEYNEDWMAGNYLAWTQLNFDRPETSMLVAFGGQTYESIWSYLDTPQRREAIATSLVELLHTPFPVYKKGLKPEEVVGECLAEDWSGNCDYNKYQLAGYVQIDGLDFDFEKAARITEAENQNLELLIDIIRQEIGDEKLLSLTTYHVGADPLECQNASVYENCSYIEPARSSHHGEVISLLQSTKDKFDFFNVMTYDAGENFLYDVAMANYAQYIGDKSKVVLGNTINSQWGPNGNFVESRAKNIARAQWQKEQGYGGFFIWALGSNNQSLSMTEQVAYFNEMIDVNK</sequence>
<feature type="signal peptide" evidence="1">
    <location>
        <begin position="1"/>
        <end position="25"/>
    </location>
</feature>
<evidence type="ECO:0000313" key="3">
    <source>
        <dbReference type="EMBL" id="EAS45126.1"/>
    </source>
</evidence>
<comment type="caution">
    <text evidence="3">The sequence shown here is derived from an EMBL/GenBank/DDBJ whole genome shotgun (WGS) entry which is preliminary data.</text>
</comment>
<evidence type="ECO:0000259" key="2">
    <source>
        <dbReference type="PROSITE" id="PS51910"/>
    </source>
</evidence>
<evidence type="ECO:0000313" key="4">
    <source>
        <dbReference type="Proteomes" id="UP000003789"/>
    </source>
</evidence>
<dbReference type="Pfam" id="PF00704">
    <property type="entry name" value="Glyco_hydro_18"/>
    <property type="match status" value="1"/>
</dbReference>
<dbReference type="Proteomes" id="UP000003789">
    <property type="component" value="Unassembled WGS sequence"/>
</dbReference>
<gene>
    <name evidence="3" type="ORF">P3TCK_21620</name>
</gene>
<feature type="domain" description="GH18" evidence="2">
    <location>
        <begin position="613"/>
        <end position="948"/>
    </location>
</feature>
<evidence type="ECO:0000256" key="1">
    <source>
        <dbReference type="SAM" id="SignalP"/>
    </source>
</evidence>
<dbReference type="HOGENOM" id="CLU_307351_0_0_6"/>
<proteinExistence type="predicted"/>
<dbReference type="EMBL" id="AAPH01000002">
    <property type="protein sequence ID" value="EAS45126.1"/>
    <property type="molecule type" value="Genomic_DNA"/>
</dbReference>
<dbReference type="InterPro" id="IPR017853">
    <property type="entry name" value="GH"/>
</dbReference>
<name>Q1Z8I2_9GAMM</name>
<organism evidence="3 4">
    <name type="scientific">Photobacterium profundum 3TCK</name>
    <dbReference type="NCBI Taxonomy" id="314280"/>
    <lineage>
        <taxon>Bacteria</taxon>
        <taxon>Pseudomonadati</taxon>
        <taxon>Pseudomonadota</taxon>
        <taxon>Gammaproteobacteria</taxon>
        <taxon>Vibrionales</taxon>
        <taxon>Vibrionaceae</taxon>
        <taxon>Photobacterium</taxon>
    </lineage>
</organism>
<protein>
    <submittedName>
        <fullName evidence="3">Chitinase</fullName>
    </submittedName>
</protein>